<evidence type="ECO:0000313" key="2">
    <source>
        <dbReference type="Proteomes" id="UP000000485"/>
    </source>
</evidence>
<dbReference type="AlphaFoldDB" id="F8A2F3"/>
<gene>
    <name evidence="1" type="ordered locus">Celgi_1291</name>
</gene>
<keyword evidence="2" id="KW-1185">Reference proteome</keyword>
<reference evidence="2" key="1">
    <citation type="submission" date="2011-04" db="EMBL/GenBank/DDBJ databases">
        <title>Complete sequence of Cellvibrio gilvus ATCC 13127.</title>
        <authorList>
            <person name="Lucas S."/>
            <person name="Han J."/>
            <person name="Lapidus A."/>
            <person name="Cheng J.-F."/>
            <person name="Goodwin L."/>
            <person name="Pitluck S."/>
            <person name="Peters L."/>
            <person name="Munk A."/>
            <person name="Detter J.C."/>
            <person name="Han C."/>
            <person name="Tapia R."/>
            <person name="Land M."/>
            <person name="Hauser L."/>
            <person name="Kyrpides N."/>
            <person name="Ivanova N."/>
            <person name="Ovchinnikova G."/>
            <person name="Pagani I."/>
            <person name="Mead D."/>
            <person name="Brumm P."/>
            <person name="Woyke T."/>
        </authorList>
    </citation>
    <scope>NUCLEOTIDE SEQUENCE [LARGE SCALE GENOMIC DNA]</scope>
    <source>
        <strain evidence="2">ATCC 13127 / NRRL B-14078</strain>
    </source>
</reference>
<sequence length="257" mass="26757">MTTSGFRFGSASNMIALPEVQAGVSVSSERPSRDIVMLSGSRYVQTAKRAARTWEVALSPWSPPSVVGTLTVAAQGLLDEAWLLDEAGARANMLAPEFTAGVVGEWVQVSGYPDFKELPTPTAFTVYCRSGVRYRLTGVTKAAAGAVLGTTRTDYGSPVNIVAPAGTGARPFTVSLAPTYPQVEIAITSGLVAGLRLAQAVSGTTFADTGGFLPGQGTPCRVQVVDPARVLQMLPLLGHGLSDYTVTLREVGIPGVA</sequence>
<dbReference type="OrthoDB" id="5214247at2"/>
<dbReference type="EMBL" id="CP002665">
    <property type="protein sequence ID" value="AEI11810.1"/>
    <property type="molecule type" value="Genomic_DNA"/>
</dbReference>
<dbReference type="HOGENOM" id="CLU_1080507_0_0_11"/>
<dbReference type="Proteomes" id="UP000000485">
    <property type="component" value="Chromosome"/>
</dbReference>
<name>F8A2F3_CELGA</name>
<organism evidence="1 2">
    <name type="scientific">Cellulomonas gilvus (strain ATCC 13127 / NRRL B-14078)</name>
    <name type="common">Cellvibrio gilvus</name>
    <dbReference type="NCBI Taxonomy" id="593907"/>
    <lineage>
        <taxon>Bacteria</taxon>
        <taxon>Bacillati</taxon>
        <taxon>Actinomycetota</taxon>
        <taxon>Actinomycetes</taxon>
        <taxon>Micrococcales</taxon>
        <taxon>Cellulomonadaceae</taxon>
        <taxon>Cellulomonas</taxon>
    </lineage>
</organism>
<accession>F8A2F3</accession>
<protein>
    <submittedName>
        <fullName evidence="1">Uncharacterized protein</fullName>
    </submittedName>
</protein>
<dbReference type="KEGG" id="cga:Celgi_1291"/>
<dbReference type="RefSeq" id="WP_013883329.1">
    <property type="nucleotide sequence ID" value="NC_015671.1"/>
</dbReference>
<proteinExistence type="predicted"/>
<evidence type="ECO:0000313" key="1">
    <source>
        <dbReference type="EMBL" id="AEI11810.1"/>
    </source>
</evidence>
<dbReference type="STRING" id="593907.Celgi_1291"/>